<dbReference type="Proteomes" id="UP000218023">
    <property type="component" value="Unassembled WGS sequence"/>
</dbReference>
<dbReference type="RefSeq" id="WP_095639848.1">
    <property type="nucleotide sequence ID" value="NZ_NSJZ01000005.1"/>
</dbReference>
<dbReference type="PROSITE" id="PS51781">
    <property type="entry name" value="SH3B"/>
    <property type="match status" value="1"/>
</dbReference>
<dbReference type="Pfam" id="PF08239">
    <property type="entry name" value="SH3_3"/>
    <property type="match status" value="1"/>
</dbReference>
<sequence length="254" mass="25503">MRKLLATTTLAALTLAGAASAQTAAPTAAPNAAAPTATATAADPAARAVTATGAPTTATAATDLNLRSAPQSTASVLGVIANGDEVSVTGCLEAANWCQVTYKDQQGWAYGDYLTARVGEQPQPLYPNRQTIGVTVIEAPATNPAEAPNTAVGAAGGAAMGAVVGGPVGALVGAAIGGATGNAATPEPPPEVRTYITANPQQPVVLDGEVVVGAGIPDSVTLYEIPGQPDYRYVVVNDQPVLVNQDRRIVYVYR</sequence>
<gene>
    <name evidence="3" type="ORF">CK240_08140</name>
</gene>
<feature type="domain" description="SH3b" evidence="2">
    <location>
        <begin position="51"/>
        <end position="118"/>
    </location>
</feature>
<proteinExistence type="predicted"/>
<evidence type="ECO:0000313" key="3">
    <source>
        <dbReference type="EMBL" id="PAU97442.1"/>
    </source>
</evidence>
<dbReference type="InterPro" id="IPR003646">
    <property type="entry name" value="SH3-like_bac-type"/>
</dbReference>
<protein>
    <recommendedName>
        <fullName evidence="2">SH3b domain-containing protein</fullName>
    </recommendedName>
</protein>
<name>A0A2A2GL13_9RHOB</name>
<dbReference type="EMBL" id="NSJZ01000005">
    <property type="protein sequence ID" value="PAU97442.1"/>
    <property type="molecule type" value="Genomic_DNA"/>
</dbReference>
<evidence type="ECO:0000259" key="2">
    <source>
        <dbReference type="PROSITE" id="PS51781"/>
    </source>
</evidence>
<feature type="chain" id="PRO_5012200772" description="SH3b domain-containing protein" evidence="1">
    <location>
        <begin position="22"/>
        <end position="254"/>
    </location>
</feature>
<dbReference type="Gene3D" id="2.30.30.40">
    <property type="entry name" value="SH3 Domains"/>
    <property type="match status" value="1"/>
</dbReference>
<dbReference type="SMART" id="SM00287">
    <property type="entry name" value="SH3b"/>
    <property type="match status" value="1"/>
</dbReference>
<dbReference type="OrthoDB" id="102964at2"/>
<keyword evidence="4" id="KW-1185">Reference proteome</keyword>
<evidence type="ECO:0000256" key="1">
    <source>
        <dbReference type="SAM" id="SignalP"/>
    </source>
</evidence>
<dbReference type="InterPro" id="IPR009642">
    <property type="entry name" value="DUF1236"/>
</dbReference>
<evidence type="ECO:0000313" key="4">
    <source>
        <dbReference type="Proteomes" id="UP000218023"/>
    </source>
</evidence>
<accession>A0A2A2GL13</accession>
<organism evidence="3 4">
    <name type="scientific">Paracoccus salipaludis</name>
    <dbReference type="NCBI Taxonomy" id="2032623"/>
    <lineage>
        <taxon>Bacteria</taxon>
        <taxon>Pseudomonadati</taxon>
        <taxon>Pseudomonadota</taxon>
        <taxon>Alphaproteobacteria</taxon>
        <taxon>Rhodobacterales</taxon>
        <taxon>Paracoccaceae</taxon>
        <taxon>Paracoccus</taxon>
    </lineage>
</organism>
<keyword evidence="1" id="KW-0732">Signal</keyword>
<dbReference type="AlphaFoldDB" id="A0A2A2GL13"/>
<reference evidence="3 4" key="1">
    <citation type="submission" date="2017-09" db="EMBL/GenBank/DDBJ databases">
        <title>Paracoccus alkalisoli sp. nov., isolated from saline alkaline soil.</title>
        <authorList>
            <person name="Dong X."/>
            <person name="Zhang G."/>
        </authorList>
    </citation>
    <scope>NUCLEOTIDE SEQUENCE [LARGE SCALE GENOMIC DNA]</scope>
    <source>
        <strain evidence="3 4">WN007</strain>
    </source>
</reference>
<feature type="signal peptide" evidence="1">
    <location>
        <begin position="1"/>
        <end position="21"/>
    </location>
</feature>
<comment type="caution">
    <text evidence="3">The sequence shown here is derived from an EMBL/GenBank/DDBJ whole genome shotgun (WGS) entry which is preliminary data.</text>
</comment>
<dbReference type="Pfam" id="PF06823">
    <property type="entry name" value="DUF1236"/>
    <property type="match status" value="1"/>
</dbReference>